<gene>
    <name evidence="2" type="ORF">Acr_08g0018760</name>
</gene>
<evidence type="ECO:0000256" key="1">
    <source>
        <dbReference type="SAM" id="SignalP"/>
    </source>
</evidence>
<accession>A0A7J0F487</accession>
<sequence length="54" mass="5549">MENLLLLIGWHSAVDGATAAAGGLAHHQTRVEVAVAAADGDLNVAVEILMTQQV</sequence>
<evidence type="ECO:0000313" key="2">
    <source>
        <dbReference type="EMBL" id="GFY93480.1"/>
    </source>
</evidence>
<name>A0A7J0F487_9ERIC</name>
<comment type="caution">
    <text evidence="2">The sequence shown here is derived from an EMBL/GenBank/DDBJ whole genome shotgun (WGS) entry which is preliminary data.</text>
</comment>
<protein>
    <submittedName>
        <fullName evidence="2">RHOMBOID-like protein 15</fullName>
    </submittedName>
</protein>
<dbReference type="EMBL" id="BJWL01000008">
    <property type="protein sequence ID" value="GFY93480.1"/>
    <property type="molecule type" value="Genomic_DNA"/>
</dbReference>
<dbReference type="Gene3D" id="1.10.8.10">
    <property type="entry name" value="DNA helicase RuvA subunit, C-terminal domain"/>
    <property type="match status" value="1"/>
</dbReference>
<reference evidence="2 3" key="1">
    <citation type="submission" date="2019-07" db="EMBL/GenBank/DDBJ databases">
        <title>De Novo Assembly of kiwifruit Actinidia rufa.</title>
        <authorList>
            <person name="Sugita-Konishi S."/>
            <person name="Sato K."/>
            <person name="Mori E."/>
            <person name="Abe Y."/>
            <person name="Kisaki G."/>
            <person name="Hamano K."/>
            <person name="Suezawa K."/>
            <person name="Otani M."/>
            <person name="Fukuda T."/>
            <person name="Manabe T."/>
            <person name="Gomi K."/>
            <person name="Tabuchi M."/>
            <person name="Akimitsu K."/>
            <person name="Kataoka I."/>
        </authorList>
    </citation>
    <scope>NUCLEOTIDE SEQUENCE [LARGE SCALE GENOMIC DNA]</scope>
    <source>
        <strain evidence="3">cv. Fuchu</strain>
    </source>
</reference>
<evidence type="ECO:0000313" key="3">
    <source>
        <dbReference type="Proteomes" id="UP000585474"/>
    </source>
</evidence>
<organism evidence="2 3">
    <name type="scientific">Actinidia rufa</name>
    <dbReference type="NCBI Taxonomy" id="165716"/>
    <lineage>
        <taxon>Eukaryota</taxon>
        <taxon>Viridiplantae</taxon>
        <taxon>Streptophyta</taxon>
        <taxon>Embryophyta</taxon>
        <taxon>Tracheophyta</taxon>
        <taxon>Spermatophyta</taxon>
        <taxon>Magnoliopsida</taxon>
        <taxon>eudicotyledons</taxon>
        <taxon>Gunneridae</taxon>
        <taxon>Pentapetalae</taxon>
        <taxon>asterids</taxon>
        <taxon>Ericales</taxon>
        <taxon>Actinidiaceae</taxon>
        <taxon>Actinidia</taxon>
    </lineage>
</organism>
<keyword evidence="1" id="KW-0732">Signal</keyword>
<feature type="signal peptide" evidence="1">
    <location>
        <begin position="1"/>
        <end position="19"/>
    </location>
</feature>
<feature type="chain" id="PRO_5029835974" evidence="1">
    <location>
        <begin position="20"/>
        <end position="54"/>
    </location>
</feature>
<dbReference type="AlphaFoldDB" id="A0A7J0F487"/>
<dbReference type="Proteomes" id="UP000585474">
    <property type="component" value="Unassembled WGS sequence"/>
</dbReference>
<keyword evidence="3" id="KW-1185">Reference proteome</keyword>
<proteinExistence type="predicted"/>